<feature type="compositionally biased region" description="Low complexity" evidence="1">
    <location>
        <begin position="7"/>
        <end position="18"/>
    </location>
</feature>
<dbReference type="Proteomes" id="UP000095149">
    <property type="component" value="Unassembled WGS sequence"/>
</dbReference>
<evidence type="ECO:0000313" key="2">
    <source>
        <dbReference type="EMBL" id="ODO11349.1"/>
    </source>
</evidence>
<organism evidence="2 3">
    <name type="scientific">Cryptococcus amylolentus CBS 6273</name>
    <dbReference type="NCBI Taxonomy" id="1296118"/>
    <lineage>
        <taxon>Eukaryota</taxon>
        <taxon>Fungi</taxon>
        <taxon>Dikarya</taxon>
        <taxon>Basidiomycota</taxon>
        <taxon>Agaricomycotina</taxon>
        <taxon>Tremellomycetes</taxon>
        <taxon>Tremellales</taxon>
        <taxon>Cryptococcaceae</taxon>
        <taxon>Cryptococcus</taxon>
    </lineage>
</organism>
<gene>
    <name evidence="2" type="ORF">I350_00128</name>
</gene>
<dbReference type="OrthoDB" id="10314397at2759"/>
<dbReference type="EMBL" id="MEKH01000001">
    <property type="protein sequence ID" value="ODO11349.1"/>
    <property type="molecule type" value="Genomic_DNA"/>
</dbReference>
<dbReference type="AlphaFoldDB" id="A0A1E3KE35"/>
<accession>A0A1E3KE35</accession>
<protein>
    <submittedName>
        <fullName evidence="2">Uncharacterized protein</fullName>
    </submittedName>
</protein>
<reference evidence="2 3" key="1">
    <citation type="submission" date="2016-06" db="EMBL/GenBank/DDBJ databases">
        <title>Evolution of pathogenesis and genome organization in the Tremellales.</title>
        <authorList>
            <person name="Cuomo C."/>
            <person name="Litvintseva A."/>
            <person name="Heitman J."/>
            <person name="Chen Y."/>
            <person name="Sun S."/>
            <person name="Springer D."/>
            <person name="Dromer F."/>
            <person name="Young S."/>
            <person name="Zeng Q."/>
            <person name="Chapman S."/>
            <person name="Gujja S."/>
            <person name="Saif S."/>
            <person name="Birren B."/>
        </authorList>
    </citation>
    <scope>NUCLEOTIDE SEQUENCE [LARGE SCALE GENOMIC DNA]</scope>
    <source>
        <strain evidence="2 3">CBS 6273</strain>
    </source>
</reference>
<comment type="caution">
    <text evidence="2">The sequence shown here is derived from an EMBL/GenBank/DDBJ whole genome shotgun (WGS) entry which is preliminary data.</text>
</comment>
<evidence type="ECO:0000256" key="1">
    <source>
        <dbReference type="SAM" id="MobiDB-lite"/>
    </source>
</evidence>
<name>A0A1E3KE35_9TREE</name>
<proteinExistence type="predicted"/>
<evidence type="ECO:0000313" key="3">
    <source>
        <dbReference type="Proteomes" id="UP000095149"/>
    </source>
</evidence>
<feature type="region of interest" description="Disordered" evidence="1">
    <location>
        <begin position="1"/>
        <end position="43"/>
    </location>
</feature>
<sequence length="194" mass="21434">MTASVKSWDTVSCSSDYSSSDDDEQPPAFISVPNPTLDGSRFELPPSYKPYKAHLAGGEDGWQNIATAADGVTSRYRCDDDAAWNIEIPTKAGDQQHTLDFAVGRGHDGVTEAQWLELARSNVMKNETEKYPDLGEAVESKFSDAGEALRDEVVEKVTKELKTFRNLALAPHYDYFVDSTDSESSEDDQSKLIQ</sequence>